<feature type="transmembrane region" description="Helical" evidence="2">
    <location>
        <begin position="54"/>
        <end position="75"/>
    </location>
</feature>
<keyword evidence="2" id="KW-0472">Membrane</keyword>
<dbReference type="PROSITE" id="PS00194">
    <property type="entry name" value="THIOREDOXIN_1"/>
    <property type="match status" value="1"/>
</dbReference>
<dbReference type="InterPro" id="IPR017937">
    <property type="entry name" value="Thioredoxin_CS"/>
</dbReference>
<dbReference type="CDD" id="cd02966">
    <property type="entry name" value="TlpA_like_family"/>
    <property type="match status" value="1"/>
</dbReference>
<dbReference type="GO" id="GO:0016491">
    <property type="term" value="F:oxidoreductase activity"/>
    <property type="evidence" value="ECO:0007669"/>
    <property type="project" value="InterPro"/>
</dbReference>
<dbReference type="InterPro" id="IPR050553">
    <property type="entry name" value="Thioredoxin_ResA/DsbE_sf"/>
</dbReference>
<dbReference type="PANTHER" id="PTHR42852:SF13">
    <property type="entry name" value="PROTEIN DIPZ"/>
    <property type="match status" value="1"/>
</dbReference>
<dbReference type="InterPro" id="IPR036249">
    <property type="entry name" value="Thioredoxin-like_sf"/>
</dbReference>
<protein>
    <submittedName>
        <fullName evidence="4">Thiol-disulfide isomerase or thioredoxin</fullName>
    </submittedName>
</protein>
<dbReference type="Pfam" id="PF00578">
    <property type="entry name" value="AhpC-TSA"/>
    <property type="match status" value="1"/>
</dbReference>
<evidence type="ECO:0000256" key="2">
    <source>
        <dbReference type="SAM" id="Phobius"/>
    </source>
</evidence>
<sequence>MKLFTSYIRELFVQFLKLESNSKSEELSRSEALRSIVPVQRSLHKGEMTRGKSLASYVLSLATIKILFCVCLAHAGQRGLGNPAAAGVALSTDSIKPLQIGDSIPSALWNLPLQMIKSGQEGSTTVSLNDYRNKLIILDFWATWCGPCVASMPKLDSLQHMFPNKLMVLPSSLENESKVLPFLSQKSIQLPSIIKGTVLDKWFPHRTIPHQIWIKEGRVMNITRASSATAENINTILTEGEVRLLQKKDGIAVTENKVEDKGIYQSKLTYRSSLHKSGMLVDSNKLAVYNVPVTYLFVEAYAEEIPFYGRKNRVFIETDELTKSKVQPYKMELTGNYTEDSLALASLKSNTYCYTLEFEKGMERSKMQYLMRGDLNNMLGLLMGIEARVEERMVKCFILKIKKDISSLISKGGKPSLTYNNGHYNLVNKPLSTLIESINSANWQQPLPIISGIPDDVSIDIKLKSRLKDLTAVKMELQTLGLYLEEEMRSMTVLVIKNIKSI</sequence>
<dbReference type="InterPro" id="IPR000866">
    <property type="entry name" value="AhpC/TSA"/>
</dbReference>
<keyword evidence="1" id="KW-0676">Redox-active center</keyword>
<accession>A0A1H7JR20</accession>
<dbReference type="GO" id="GO:0016209">
    <property type="term" value="F:antioxidant activity"/>
    <property type="evidence" value="ECO:0007669"/>
    <property type="project" value="InterPro"/>
</dbReference>
<feature type="domain" description="Thioredoxin" evidence="3">
    <location>
        <begin position="98"/>
        <end position="247"/>
    </location>
</feature>
<keyword evidence="2" id="KW-1133">Transmembrane helix</keyword>
<dbReference type="InterPro" id="IPR013766">
    <property type="entry name" value="Thioredoxin_domain"/>
</dbReference>
<evidence type="ECO:0000313" key="4">
    <source>
        <dbReference type="EMBL" id="SEK75905.1"/>
    </source>
</evidence>
<dbReference type="EMBL" id="FOAF01000001">
    <property type="protein sequence ID" value="SEK75905.1"/>
    <property type="molecule type" value="Genomic_DNA"/>
</dbReference>
<keyword evidence="4" id="KW-0413">Isomerase</keyword>
<evidence type="ECO:0000313" key="5">
    <source>
        <dbReference type="Proteomes" id="UP000199421"/>
    </source>
</evidence>
<dbReference type="PROSITE" id="PS51352">
    <property type="entry name" value="THIOREDOXIN_2"/>
    <property type="match status" value="1"/>
</dbReference>
<dbReference type="Gene3D" id="3.40.30.10">
    <property type="entry name" value="Glutaredoxin"/>
    <property type="match status" value="1"/>
</dbReference>
<dbReference type="Proteomes" id="UP000199421">
    <property type="component" value="Unassembled WGS sequence"/>
</dbReference>
<dbReference type="AlphaFoldDB" id="A0A1H7JR20"/>
<dbReference type="OrthoDB" id="793244at2"/>
<keyword evidence="5" id="KW-1185">Reference proteome</keyword>
<dbReference type="RefSeq" id="WP_093319620.1">
    <property type="nucleotide sequence ID" value="NZ_FOAF01000001.1"/>
</dbReference>
<organism evidence="4 5">
    <name type="scientific">Olivibacter domesticus</name>
    <name type="common">Pseudosphingobacterium domesticum</name>
    <dbReference type="NCBI Taxonomy" id="407022"/>
    <lineage>
        <taxon>Bacteria</taxon>
        <taxon>Pseudomonadati</taxon>
        <taxon>Bacteroidota</taxon>
        <taxon>Sphingobacteriia</taxon>
        <taxon>Sphingobacteriales</taxon>
        <taxon>Sphingobacteriaceae</taxon>
        <taxon>Olivibacter</taxon>
    </lineage>
</organism>
<evidence type="ECO:0000256" key="1">
    <source>
        <dbReference type="ARBA" id="ARBA00023284"/>
    </source>
</evidence>
<evidence type="ECO:0000259" key="3">
    <source>
        <dbReference type="PROSITE" id="PS51352"/>
    </source>
</evidence>
<name>A0A1H7JR20_OLID1</name>
<dbReference type="STRING" id="407022.SAMN05661044_01070"/>
<reference evidence="5" key="1">
    <citation type="submission" date="2016-10" db="EMBL/GenBank/DDBJ databases">
        <authorList>
            <person name="Varghese N."/>
            <person name="Submissions S."/>
        </authorList>
    </citation>
    <scope>NUCLEOTIDE SEQUENCE [LARGE SCALE GENOMIC DNA]</scope>
    <source>
        <strain evidence="5">DSM 18733</strain>
    </source>
</reference>
<gene>
    <name evidence="4" type="ORF">SAMN05661044_01070</name>
</gene>
<proteinExistence type="predicted"/>
<dbReference type="SUPFAM" id="SSF52833">
    <property type="entry name" value="Thioredoxin-like"/>
    <property type="match status" value="1"/>
</dbReference>
<keyword evidence="2" id="KW-0812">Transmembrane</keyword>
<dbReference type="GO" id="GO:0016853">
    <property type="term" value="F:isomerase activity"/>
    <property type="evidence" value="ECO:0007669"/>
    <property type="project" value="UniProtKB-KW"/>
</dbReference>
<dbReference type="PANTHER" id="PTHR42852">
    <property type="entry name" value="THIOL:DISULFIDE INTERCHANGE PROTEIN DSBE"/>
    <property type="match status" value="1"/>
</dbReference>